<dbReference type="InterPro" id="IPR020846">
    <property type="entry name" value="MFS_dom"/>
</dbReference>
<evidence type="ECO:0000256" key="6">
    <source>
        <dbReference type="SAM" id="Phobius"/>
    </source>
</evidence>
<feature type="transmembrane region" description="Helical" evidence="6">
    <location>
        <begin position="333"/>
        <end position="350"/>
    </location>
</feature>
<evidence type="ECO:0000256" key="4">
    <source>
        <dbReference type="ARBA" id="ARBA00022989"/>
    </source>
</evidence>
<keyword evidence="3 6" id="KW-0812">Transmembrane</keyword>
<organism evidence="8 9">
    <name type="scientific">Kutzneria chonburiensis</name>
    <dbReference type="NCBI Taxonomy" id="1483604"/>
    <lineage>
        <taxon>Bacteria</taxon>
        <taxon>Bacillati</taxon>
        <taxon>Actinomycetota</taxon>
        <taxon>Actinomycetes</taxon>
        <taxon>Pseudonocardiales</taxon>
        <taxon>Pseudonocardiaceae</taxon>
        <taxon>Kutzneria</taxon>
    </lineage>
</organism>
<reference evidence="8 9" key="1">
    <citation type="submission" date="2024-09" db="EMBL/GenBank/DDBJ databases">
        <authorList>
            <person name="Sun Q."/>
            <person name="Mori K."/>
        </authorList>
    </citation>
    <scope>NUCLEOTIDE SEQUENCE [LARGE SCALE GENOMIC DNA]</scope>
    <source>
        <strain evidence="8 9">TBRC 1432</strain>
    </source>
</reference>
<comment type="subcellular location">
    <subcellularLocation>
        <location evidence="1">Cell membrane</location>
        <topology evidence="1">Multi-pass membrane protein</topology>
    </subcellularLocation>
</comment>
<comment type="caution">
    <text evidence="8">The sequence shown here is derived from an EMBL/GenBank/DDBJ whole genome shotgun (WGS) entry which is preliminary data.</text>
</comment>
<dbReference type="PROSITE" id="PS00216">
    <property type="entry name" value="SUGAR_TRANSPORT_1"/>
    <property type="match status" value="1"/>
</dbReference>
<sequence length="456" mass="48579">MLDGRSARTRVAQRLDDLPVTRTHVRVVLAVGLGLFFDMYEVFLAGTVSTALTSKFGLSGSGLALVLASAFLGMFVGAFFVSRLADKLGRRRLFLFSLLWYSLFSLLGAFSPNAVIVVVCRFLAGIGVGAEYPVSDTYLSDVLPASSRGRLAAWAYTCSFLAVPVLGFLSLGLATKAPLGIDGWRWLLAIGAAGAIGVLVLRRRLPESPRWLESVGRYDEAETAYQQFAQAQPLRRQPSPSPFTATKAAEPGQPLTTAALAKQPYRGRMVMLGAFHLLQTFGYYGFGTLAVLVLATRGFTVQHSLLYTALSFLGYPIGSLLSVPLIHRVERKFLVIGSVLAMAVVGILFATAGSPALIVAAGFAFTAVSNIFSNAYHIYQAEIFPTELRASATGWTYSLSRLATGAMPFVLLPLLGSGGPAVVFTVVAAALALVAVDIAVLGPRTSGRSVEAINPR</sequence>
<keyword evidence="5 6" id="KW-0472">Membrane</keyword>
<dbReference type="Pfam" id="PF00083">
    <property type="entry name" value="Sugar_tr"/>
    <property type="match status" value="1"/>
</dbReference>
<dbReference type="SUPFAM" id="SSF103473">
    <property type="entry name" value="MFS general substrate transporter"/>
    <property type="match status" value="1"/>
</dbReference>
<dbReference type="RefSeq" id="WP_273941385.1">
    <property type="nucleotide sequence ID" value="NZ_CP097263.1"/>
</dbReference>
<name>A0ABV6MSA9_9PSEU</name>
<dbReference type="InterPro" id="IPR005828">
    <property type="entry name" value="MFS_sugar_transport-like"/>
</dbReference>
<evidence type="ECO:0000256" key="3">
    <source>
        <dbReference type="ARBA" id="ARBA00022692"/>
    </source>
</evidence>
<dbReference type="CDD" id="cd17316">
    <property type="entry name" value="MFS_SV2_like"/>
    <property type="match status" value="1"/>
</dbReference>
<evidence type="ECO:0000256" key="1">
    <source>
        <dbReference type="ARBA" id="ARBA00004651"/>
    </source>
</evidence>
<feature type="transmembrane region" description="Helical" evidence="6">
    <location>
        <begin position="394"/>
        <end position="415"/>
    </location>
</feature>
<feature type="transmembrane region" description="Helical" evidence="6">
    <location>
        <begin position="356"/>
        <end position="373"/>
    </location>
</feature>
<feature type="transmembrane region" description="Helical" evidence="6">
    <location>
        <begin position="116"/>
        <end position="139"/>
    </location>
</feature>
<evidence type="ECO:0000259" key="7">
    <source>
        <dbReference type="PROSITE" id="PS50850"/>
    </source>
</evidence>
<dbReference type="PANTHER" id="PTHR23511">
    <property type="entry name" value="SYNAPTIC VESICLE GLYCOPROTEIN 2"/>
    <property type="match status" value="1"/>
</dbReference>
<evidence type="ECO:0000256" key="2">
    <source>
        <dbReference type="ARBA" id="ARBA00022448"/>
    </source>
</evidence>
<dbReference type="Proteomes" id="UP001589810">
    <property type="component" value="Unassembled WGS sequence"/>
</dbReference>
<protein>
    <submittedName>
        <fullName evidence="8">MFS transporter</fullName>
    </submittedName>
</protein>
<dbReference type="PROSITE" id="PS50850">
    <property type="entry name" value="MFS"/>
    <property type="match status" value="1"/>
</dbReference>
<accession>A0ABV6MSA9</accession>
<keyword evidence="9" id="KW-1185">Reference proteome</keyword>
<dbReference type="PANTHER" id="PTHR23511:SF34">
    <property type="entry name" value="SYNAPTIC VESICLE GLYCOPROTEIN 2"/>
    <property type="match status" value="1"/>
</dbReference>
<feature type="transmembrane region" description="Helical" evidence="6">
    <location>
        <begin position="27"/>
        <end position="52"/>
    </location>
</feature>
<feature type="transmembrane region" description="Helical" evidence="6">
    <location>
        <begin position="183"/>
        <end position="201"/>
    </location>
</feature>
<feature type="transmembrane region" description="Helical" evidence="6">
    <location>
        <begin position="421"/>
        <end position="441"/>
    </location>
</feature>
<evidence type="ECO:0000313" key="8">
    <source>
        <dbReference type="EMBL" id="MFC0542982.1"/>
    </source>
</evidence>
<feature type="transmembrane region" description="Helical" evidence="6">
    <location>
        <begin position="151"/>
        <end position="171"/>
    </location>
</feature>
<feature type="transmembrane region" description="Helical" evidence="6">
    <location>
        <begin position="93"/>
        <end position="110"/>
    </location>
</feature>
<feature type="transmembrane region" description="Helical" evidence="6">
    <location>
        <begin position="270"/>
        <end position="293"/>
    </location>
</feature>
<feature type="transmembrane region" description="Helical" evidence="6">
    <location>
        <begin position="58"/>
        <end position="81"/>
    </location>
</feature>
<dbReference type="InterPro" id="IPR036259">
    <property type="entry name" value="MFS_trans_sf"/>
</dbReference>
<evidence type="ECO:0000313" key="9">
    <source>
        <dbReference type="Proteomes" id="UP001589810"/>
    </source>
</evidence>
<feature type="transmembrane region" description="Helical" evidence="6">
    <location>
        <begin position="305"/>
        <end position="326"/>
    </location>
</feature>
<gene>
    <name evidence="8" type="ORF">ACFFH7_15895</name>
</gene>
<dbReference type="EMBL" id="JBHLUD010000004">
    <property type="protein sequence ID" value="MFC0542982.1"/>
    <property type="molecule type" value="Genomic_DNA"/>
</dbReference>
<dbReference type="Gene3D" id="1.20.1250.20">
    <property type="entry name" value="MFS general substrate transporter like domains"/>
    <property type="match status" value="1"/>
</dbReference>
<dbReference type="InterPro" id="IPR005829">
    <property type="entry name" value="Sugar_transporter_CS"/>
</dbReference>
<evidence type="ECO:0000256" key="5">
    <source>
        <dbReference type="ARBA" id="ARBA00023136"/>
    </source>
</evidence>
<keyword evidence="2" id="KW-0813">Transport</keyword>
<keyword evidence="4 6" id="KW-1133">Transmembrane helix</keyword>
<feature type="domain" description="Major facilitator superfamily (MFS) profile" evidence="7">
    <location>
        <begin position="27"/>
        <end position="446"/>
    </location>
</feature>
<proteinExistence type="predicted"/>